<sequence length="503" mass="54999">MRLVYAPSARRIVPYPPVGIAVLAAQLASAGVDFEAYDLEIELAWERLAGRSCLLYEVGVDSDTVLRENLSDEVAEYGAQLWRAIDGGATQDIAISVMGYEQVASALLLARVALANGCRVAFGGQFFTPASANEVGEALAPFGSVTVVVGDGWDAVEAFARRTSPERIPNGVTTTSGGAVAGPVVAAKSLPPQPDYSWVRWDRYEAFGAATYRDSRPVRRAHLYVWDKQCNFRCAFCRVATGSKAVLTPPQTAVSSFEGLIEHGVRQLNFMTNELNPSRKYMLRFLDAMEDAGCDSADWFTYVRADRLEPDDLARMRAVGGRLARYGVESGSQRLLDLMRKDYHVPTMERTLHAAADADIWNHVNFLVGFPGEEESDIDETIRFLDRNAAAIHSVRINPFYLPPDTPIARDPGSFGIQLTGFDSGWWKYRDADGVNRTRTPWCGGSSGSPSTAPSWGSGSRAPIRSSSSTSSAATAGVTRPWGTYRTSSRSSGCRHPRTRTRR</sequence>
<keyword evidence="4" id="KW-0408">Iron</keyword>
<evidence type="ECO:0000256" key="5">
    <source>
        <dbReference type="ARBA" id="ARBA00023014"/>
    </source>
</evidence>
<name>A0A495X5R0_9PSEU</name>
<dbReference type="Proteomes" id="UP000272729">
    <property type="component" value="Unassembled WGS sequence"/>
</dbReference>
<comment type="caution">
    <text evidence="8">The sequence shown here is derived from an EMBL/GenBank/DDBJ whole genome shotgun (WGS) entry which is preliminary data.</text>
</comment>
<evidence type="ECO:0000256" key="6">
    <source>
        <dbReference type="SAM" id="MobiDB-lite"/>
    </source>
</evidence>
<keyword evidence="9" id="KW-1185">Reference proteome</keyword>
<feature type="region of interest" description="Disordered" evidence="6">
    <location>
        <begin position="438"/>
        <end position="503"/>
    </location>
</feature>
<keyword evidence="2" id="KW-0949">S-adenosyl-L-methionine</keyword>
<protein>
    <submittedName>
        <fullName evidence="8">Radical SAM superfamily enzyme YgiQ (UPF0313 family)</fullName>
    </submittedName>
</protein>
<dbReference type="OrthoDB" id="5298546at2"/>
<evidence type="ECO:0000259" key="7">
    <source>
        <dbReference type="PROSITE" id="PS51918"/>
    </source>
</evidence>
<dbReference type="InterPro" id="IPR023404">
    <property type="entry name" value="rSAM_horseshoe"/>
</dbReference>
<dbReference type="GO" id="GO:0046872">
    <property type="term" value="F:metal ion binding"/>
    <property type="evidence" value="ECO:0007669"/>
    <property type="project" value="UniProtKB-KW"/>
</dbReference>
<dbReference type="InterPro" id="IPR058240">
    <property type="entry name" value="rSAM_sf"/>
</dbReference>
<evidence type="ECO:0000256" key="1">
    <source>
        <dbReference type="ARBA" id="ARBA00001966"/>
    </source>
</evidence>
<evidence type="ECO:0000313" key="9">
    <source>
        <dbReference type="Proteomes" id="UP000272729"/>
    </source>
</evidence>
<evidence type="ECO:0000256" key="4">
    <source>
        <dbReference type="ARBA" id="ARBA00023004"/>
    </source>
</evidence>
<dbReference type="GO" id="GO:0051536">
    <property type="term" value="F:iron-sulfur cluster binding"/>
    <property type="evidence" value="ECO:0007669"/>
    <property type="project" value="UniProtKB-KW"/>
</dbReference>
<evidence type="ECO:0000256" key="2">
    <source>
        <dbReference type="ARBA" id="ARBA00022691"/>
    </source>
</evidence>
<feature type="compositionally biased region" description="Low complexity" evidence="6">
    <location>
        <begin position="448"/>
        <end position="480"/>
    </location>
</feature>
<dbReference type="AlphaFoldDB" id="A0A495X5R0"/>
<comment type="cofactor">
    <cofactor evidence="1">
        <name>[4Fe-4S] cluster</name>
        <dbReference type="ChEBI" id="CHEBI:49883"/>
    </cofactor>
</comment>
<dbReference type="PROSITE" id="PS51918">
    <property type="entry name" value="RADICAL_SAM"/>
    <property type="match status" value="1"/>
</dbReference>
<accession>A0A495X5R0</accession>
<keyword evidence="5" id="KW-0411">Iron-sulfur</keyword>
<proteinExistence type="predicted"/>
<dbReference type="EMBL" id="RBXR01000001">
    <property type="protein sequence ID" value="RKT69302.1"/>
    <property type="molecule type" value="Genomic_DNA"/>
</dbReference>
<dbReference type="InterPro" id="IPR051198">
    <property type="entry name" value="BchE-like"/>
</dbReference>
<dbReference type="Gene3D" id="3.80.30.20">
    <property type="entry name" value="tm_1862 like domain"/>
    <property type="match status" value="1"/>
</dbReference>
<dbReference type="PANTHER" id="PTHR43409">
    <property type="entry name" value="ANAEROBIC MAGNESIUM-PROTOPORPHYRIN IX MONOMETHYL ESTER CYCLASE-RELATED"/>
    <property type="match status" value="1"/>
</dbReference>
<keyword evidence="3" id="KW-0479">Metal-binding</keyword>
<dbReference type="CDD" id="cd01335">
    <property type="entry name" value="Radical_SAM"/>
    <property type="match status" value="1"/>
</dbReference>
<dbReference type="InterPro" id="IPR007197">
    <property type="entry name" value="rSAM"/>
</dbReference>
<organism evidence="8 9">
    <name type="scientific">Saccharothrix variisporea</name>
    <dbReference type="NCBI Taxonomy" id="543527"/>
    <lineage>
        <taxon>Bacteria</taxon>
        <taxon>Bacillati</taxon>
        <taxon>Actinomycetota</taxon>
        <taxon>Actinomycetes</taxon>
        <taxon>Pseudonocardiales</taxon>
        <taxon>Pseudonocardiaceae</taxon>
        <taxon>Saccharothrix</taxon>
    </lineage>
</organism>
<evidence type="ECO:0000256" key="3">
    <source>
        <dbReference type="ARBA" id="ARBA00022723"/>
    </source>
</evidence>
<feature type="domain" description="Radical SAM core" evidence="7">
    <location>
        <begin position="215"/>
        <end position="436"/>
    </location>
</feature>
<feature type="compositionally biased region" description="Basic residues" evidence="6">
    <location>
        <begin position="493"/>
        <end position="503"/>
    </location>
</feature>
<dbReference type="InterPro" id="IPR006638">
    <property type="entry name" value="Elp3/MiaA/NifB-like_rSAM"/>
</dbReference>
<dbReference type="Pfam" id="PF04055">
    <property type="entry name" value="Radical_SAM"/>
    <property type="match status" value="1"/>
</dbReference>
<dbReference type="SUPFAM" id="SSF102114">
    <property type="entry name" value="Radical SAM enzymes"/>
    <property type="match status" value="1"/>
</dbReference>
<dbReference type="SMART" id="SM00729">
    <property type="entry name" value="Elp3"/>
    <property type="match status" value="1"/>
</dbReference>
<dbReference type="SFLD" id="SFLDG01082">
    <property type="entry name" value="B12-binding_domain_containing"/>
    <property type="match status" value="1"/>
</dbReference>
<reference evidence="8 9" key="1">
    <citation type="submission" date="2018-10" db="EMBL/GenBank/DDBJ databases">
        <title>Sequencing the genomes of 1000 actinobacteria strains.</title>
        <authorList>
            <person name="Klenk H.-P."/>
        </authorList>
    </citation>
    <scope>NUCLEOTIDE SEQUENCE [LARGE SCALE GENOMIC DNA]</scope>
    <source>
        <strain evidence="8 9">DSM 43911</strain>
    </source>
</reference>
<evidence type="ECO:0000313" key="8">
    <source>
        <dbReference type="EMBL" id="RKT69302.1"/>
    </source>
</evidence>
<gene>
    <name evidence="8" type="ORF">DFJ66_2510</name>
</gene>
<dbReference type="SFLD" id="SFLDS00029">
    <property type="entry name" value="Radical_SAM"/>
    <property type="match status" value="1"/>
</dbReference>
<dbReference type="GO" id="GO:0003824">
    <property type="term" value="F:catalytic activity"/>
    <property type="evidence" value="ECO:0007669"/>
    <property type="project" value="InterPro"/>
</dbReference>